<dbReference type="Proteomes" id="UP000619545">
    <property type="component" value="Unassembled WGS sequence"/>
</dbReference>
<organism evidence="1 2">
    <name type="scientific">Methanopyrus kandleri</name>
    <dbReference type="NCBI Taxonomy" id="2320"/>
    <lineage>
        <taxon>Archaea</taxon>
        <taxon>Methanobacteriati</taxon>
        <taxon>Methanobacteriota</taxon>
        <taxon>Methanomada group</taxon>
        <taxon>Methanopyri</taxon>
        <taxon>Methanopyrales</taxon>
        <taxon>Methanopyraceae</taxon>
        <taxon>Methanopyrus</taxon>
    </lineage>
</organism>
<sequence length="327" mass="35208">MSAVRVAAAVAVILALIATPSEGLDPATFAELGGALLQAGLLLPEYPKPGTVREAVYVLSVPGDRATLDLVFDVPPWARVLDLYLSAGSRVLGAGMVPRSAYSGLDHYVPAPELPGFVRLELAGERTERWSSDRFPATDPWLRGLLKRHGLRWTVVRYFLPRNGLFWARCEVPLLDGFVVWPAPFVGGYYVYGGVTEARLVPEGGPDRRLTFGPLPPLSDLDATLVLVLDGPPAVVVSSRGFHRTVLVFRPVGASPEAYRYAADPLRVALGLLGGAVSLLVRPTVPKALAALLVLVPVAGLDYRWPWLTGWATLGPAVLFLCLLHVL</sequence>
<reference evidence="1" key="1">
    <citation type="journal article" date="2020" name="bioRxiv">
        <title>A rank-normalized archaeal taxonomy based on genome phylogeny resolves widespread incomplete and uneven classifications.</title>
        <authorList>
            <person name="Rinke C."/>
            <person name="Chuvochina M."/>
            <person name="Mussig A.J."/>
            <person name="Chaumeil P.-A."/>
            <person name="Waite D.W."/>
            <person name="Whitman W.B."/>
            <person name="Parks D.H."/>
            <person name="Hugenholtz P."/>
        </authorList>
    </citation>
    <scope>NUCLEOTIDE SEQUENCE</scope>
    <source>
        <strain evidence="1">UBA8853</strain>
    </source>
</reference>
<dbReference type="EMBL" id="DUJS01000001">
    <property type="protein sequence ID" value="HII69770.1"/>
    <property type="molecule type" value="Genomic_DNA"/>
</dbReference>
<protein>
    <submittedName>
        <fullName evidence="1">Uncharacterized protein</fullName>
    </submittedName>
</protein>
<evidence type="ECO:0000313" key="1">
    <source>
        <dbReference type="EMBL" id="HII69770.1"/>
    </source>
</evidence>
<proteinExistence type="predicted"/>
<comment type="caution">
    <text evidence="1">The sequence shown here is derived from an EMBL/GenBank/DDBJ whole genome shotgun (WGS) entry which is preliminary data.</text>
</comment>
<gene>
    <name evidence="1" type="ORF">HA336_00880</name>
</gene>
<dbReference type="RefSeq" id="WP_281070549.1">
    <property type="nucleotide sequence ID" value="NZ_DUJS01000001.1"/>
</dbReference>
<name>A0A832WK31_9EURY</name>
<evidence type="ECO:0000313" key="2">
    <source>
        <dbReference type="Proteomes" id="UP000619545"/>
    </source>
</evidence>
<dbReference type="AlphaFoldDB" id="A0A832WK31"/>
<accession>A0A832WK31</accession>